<dbReference type="InterPro" id="IPR029058">
    <property type="entry name" value="AB_hydrolase_fold"/>
</dbReference>
<comment type="caution">
    <text evidence="4">The sequence shown here is derived from an EMBL/GenBank/DDBJ whole genome shotgun (WGS) entry which is preliminary data.</text>
</comment>
<dbReference type="Pfam" id="PF20434">
    <property type="entry name" value="BD-FAE"/>
    <property type="match status" value="1"/>
</dbReference>
<protein>
    <submittedName>
        <fullName evidence="4">Alpha/beta hydrolase</fullName>
    </submittedName>
</protein>
<keyword evidence="5" id="KW-1185">Reference proteome</keyword>
<keyword evidence="1 4" id="KW-0378">Hydrolase</keyword>
<feature type="domain" description="BD-FAE-like" evidence="3">
    <location>
        <begin position="76"/>
        <end position="183"/>
    </location>
</feature>
<dbReference type="InterPro" id="IPR049492">
    <property type="entry name" value="BD-FAE-like_dom"/>
</dbReference>
<sequence length="312" mass="34945">MATRSELPPDITPPATLRPRRRKARNLKTWGATFARRLGWQPVDLLNTIDRYLPTRSGANLAAQGVAYGLHPRQRLDVWTPSARRHRGQPLPVVVFFYGGGWHRGERSHYAFAGAALSGEGFVVVVPDYRLVPEGRFPAMIEDGAEAIRWVRDHAHLFGGDPERISVCGHSAGAYIGAMLSLDRRWLRRIGVDPRIVRAGALLAGPYDFAPFTEYRGRNAFGHWKRPEETQPISFARRSAPPLLLATGSNDKLVYPRNSRHLAQRLAELGAPAEFRSYRGVGHIDLMLSFSRTFRGRSPALADVTRFLLDHS</sequence>
<accession>A0A3R9WMJ8</accession>
<dbReference type="InterPro" id="IPR019826">
    <property type="entry name" value="Carboxylesterase_B_AS"/>
</dbReference>
<dbReference type="PROSITE" id="PS00122">
    <property type="entry name" value="CARBOXYLESTERASE_B_1"/>
    <property type="match status" value="1"/>
</dbReference>
<reference evidence="4 5" key="1">
    <citation type="submission" date="2018-12" db="EMBL/GenBank/DDBJ databases">
        <title>Sphingomonas sp. HMF7854 Genome sequencing and assembly.</title>
        <authorList>
            <person name="Cha I."/>
            <person name="Kang H."/>
            <person name="Kim H."/>
            <person name="Kang J."/>
            <person name="Joh K."/>
        </authorList>
    </citation>
    <scope>NUCLEOTIDE SEQUENCE [LARGE SCALE GENOMIC DNA]</scope>
    <source>
        <strain evidence="4 5">HMF7854</strain>
    </source>
</reference>
<gene>
    <name evidence="4" type="ORF">HMF7854_03380</name>
</gene>
<dbReference type="Gene3D" id="3.40.50.1820">
    <property type="entry name" value="alpha/beta hydrolase"/>
    <property type="match status" value="1"/>
</dbReference>
<dbReference type="EMBL" id="RWJF01000001">
    <property type="protein sequence ID" value="RST29974.1"/>
    <property type="molecule type" value="Genomic_DNA"/>
</dbReference>
<dbReference type="OrthoDB" id="9771666at2"/>
<evidence type="ECO:0000256" key="1">
    <source>
        <dbReference type="ARBA" id="ARBA00022801"/>
    </source>
</evidence>
<evidence type="ECO:0000313" key="5">
    <source>
        <dbReference type="Proteomes" id="UP000274661"/>
    </source>
</evidence>
<evidence type="ECO:0000259" key="3">
    <source>
        <dbReference type="Pfam" id="PF20434"/>
    </source>
</evidence>
<organism evidence="4 5">
    <name type="scientific">Sphingomonas ginkgonis</name>
    <dbReference type="NCBI Taxonomy" id="2315330"/>
    <lineage>
        <taxon>Bacteria</taxon>
        <taxon>Pseudomonadati</taxon>
        <taxon>Pseudomonadota</taxon>
        <taxon>Alphaproteobacteria</taxon>
        <taxon>Sphingomonadales</taxon>
        <taxon>Sphingomonadaceae</taxon>
        <taxon>Sphingomonas</taxon>
    </lineage>
</organism>
<dbReference type="Proteomes" id="UP000274661">
    <property type="component" value="Unassembled WGS sequence"/>
</dbReference>
<feature type="region of interest" description="Disordered" evidence="2">
    <location>
        <begin position="1"/>
        <end position="22"/>
    </location>
</feature>
<evidence type="ECO:0000313" key="4">
    <source>
        <dbReference type="EMBL" id="RST29974.1"/>
    </source>
</evidence>
<dbReference type="AlphaFoldDB" id="A0A3R9WMJ8"/>
<dbReference type="PANTHER" id="PTHR48081">
    <property type="entry name" value="AB HYDROLASE SUPERFAMILY PROTEIN C4A8.06C"/>
    <property type="match status" value="1"/>
</dbReference>
<dbReference type="InterPro" id="IPR050300">
    <property type="entry name" value="GDXG_lipolytic_enzyme"/>
</dbReference>
<name>A0A3R9WMJ8_9SPHN</name>
<evidence type="ECO:0000256" key="2">
    <source>
        <dbReference type="SAM" id="MobiDB-lite"/>
    </source>
</evidence>
<proteinExistence type="predicted"/>
<dbReference type="GO" id="GO:0016787">
    <property type="term" value="F:hydrolase activity"/>
    <property type="evidence" value="ECO:0007669"/>
    <property type="project" value="UniProtKB-KW"/>
</dbReference>
<dbReference type="PANTHER" id="PTHR48081:SF9">
    <property type="entry name" value="CARBOXYLESTERASE"/>
    <property type="match status" value="1"/>
</dbReference>
<dbReference type="SUPFAM" id="SSF53474">
    <property type="entry name" value="alpha/beta-Hydrolases"/>
    <property type="match status" value="1"/>
</dbReference>
<dbReference type="RefSeq" id="WP_126717811.1">
    <property type="nucleotide sequence ID" value="NZ_RWJF01000001.1"/>
</dbReference>